<organism evidence="2">
    <name type="scientific">CrAss-like virus sp. ctelJ1</name>
    <dbReference type="NCBI Taxonomy" id="2825838"/>
    <lineage>
        <taxon>Viruses</taxon>
        <taxon>Duplodnaviria</taxon>
        <taxon>Heunggongvirae</taxon>
        <taxon>Uroviricota</taxon>
        <taxon>Caudoviricetes</taxon>
        <taxon>Crassvirales</taxon>
    </lineage>
</organism>
<reference evidence="2" key="1">
    <citation type="journal article" date="2021" name="Proc. Natl. Acad. Sci. U.S.A.">
        <title>A Catalog of Tens of Thousands of Viruses from Human Metagenomes Reveals Hidden Associations with Chronic Diseases.</title>
        <authorList>
            <person name="Tisza M.J."/>
            <person name="Buck C.B."/>
        </authorList>
    </citation>
    <scope>NUCLEOTIDE SEQUENCE</scope>
    <source>
        <strain evidence="2">CtelJ1</strain>
    </source>
</reference>
<keyword evidence="1" id="KW-0472">Membrane</keyword>
<keyword evidence="1" id="KW-0812">Transmembrane</keyword>
<dbReference type="EMBL" id="BK016184">
    <property type="protein sequence ID" value="DAG00945.1"/>
    <property type="molecule type" value="Genomic_DNA"/>
</dbReference>
<feature type="transmembrane region" description="Helical" evidence="1">
    <location>
        <begin position="6"/>
        <end position="31"/>
    </location>
</feature>
<accession>A0A8S5V2J5</accession>
<protein>
    <submittedName>
        <fullName evidence="2">Rifin</fullName>
    </submittedName>
</protein>
<evidence type="ECO:0000256" key="1">
    <source>
        <dbReference type="SAM" id="Phobius"/>
    </source>
</evidence>
<evidence type="ECO:0000313" key="2">
    <source>
        <dbReference type="EMBL" id="DAG00945.1"/>
    </source>
</evidence>
<keyword evidence="1" id="KW-1133">Transmembrane helix</keyword>
<proteinExistence type="predicted"/>
<sequence>MFLTLLISIIVLVFIVVIKVLFWFVLIRLLWRKGNKK</sequence>
<name>A0A8S5V2J5_9CAUD</name>